<dbReference type="HOGENOM" id="CLU_078867_1_0_1"/>
<protein>
    <submittedName>
        <fullName evidence="1">Uncharacterized protein</fullName>
    </submittedName>
</protein>
<reference evidence="1 2" key="1">
    <citation type="submission" date="2014-04" db="EMBL/GenBank/DDBJ databases">
        <authorList>
            <consortium name="DOE Joint Genome Institute"/>
            <person name="Kuo A."/>
            <person name="Kohler A."/>
            <person name="Costa M.D."/>
            <person name="Nagy L.G."/>
            <person name="Floudas D."/>
            <person name="Copeland A."/>
            <person name="Barry K.W."/>
            <person name="Cichocki N."/>
            <person name="Veneault-Fourrey C."/>
            <person name="LaButti K."/>
            <person name="Lindquist E.A."/>
            <person name="Lipzen A."/>
            <person name="Lundell T."/>
            <person name="Morin E."/>
            <person name="Murat C."/>
            <person name="Sun H."/>
            <person name="Tunlid A."/>
            <person name="Henrissat B."/>
            <person name="Grigoriev I.V."/>
            <person name="Hibbett D.S."/>
            <person name="Martin F."/>
            <person name="Nordberg H.P."/>
            <person name="Cantor M.N."/>
            <person name="Hua S.X."/>
        </authorList>
    </citation>
    <scope>NUCLEOTIDE SEQUENCE [LARGE SCALE GENOMIC DNA]</scope>
    <source>
        <strain evidence="1 2">Marx 270</strain>
    </source>
</reference>
<evidence type="ECO:0000313" key="2">
    <source>
        <dbReference type="Proteomes" id="UP000054217"/>
    </source>
</evidence>
<dbReference type="OrthoDB" id="3269001at2759"/>
<dbReference type="STRING" id="870435.A0A0C3JM98"/>
<dbReference type="EMBL" id="KN832013">
    <property type="protein sequence ID" value="KIN98676.1"/>
    <property type="molecule type" value="Genomic_DNA"/>
</dbReference>
<gene>
    <name evidence="1" type="ORF">M404DRAFT_157222</name>
</gene>
<reference evidence="2" key="2">
    <citation type="submission" date="2015-01" db="EMBL/GenBank/DDBJ databases">
        <title>Evolutionary Origins and Diversification of the Mycorrhizal Mutualists.</title>
        <authorList>
            <consortium name="DOE Joint Genome Institute"/>
            <consortium name="Mycorrhizal Genomics Consortium"/>
            <person name="Kohler A."/>
            <person name="Kuo A."/>
            <person name="Nagy L.G."/>
            <person name="Floudas D."/>
            <person name="Copeland A."/>
            <person name="Barry K.W."/>
            <person name="Cichocki N."/>
            <person name="Veneault-Fourrey C."/>
            <person name="LaButti K."/>
            <person name="Lindquist E.A."/>
            <person name="Lipzen A."/>
            <person name="Lundell T."/>
            <person name="Morin E."/>
            <person name="Murat C."/>
            <person name="Riley R."/>
            <person name="Ohm R."/>
            <person name="Sun H."/>
            <person name="Tunlid A."/>
            <person name="Henrissat B."/>
            <person name="Grigoriev I.V."/>
            <person name="Hibbett D.S."/>
            <person name="Martin F."/>
        </authorList>
    </citation>
    <scope>NUCLEOTIDE SEQUENCE [LARGE SCALE GENOMIC DNA]</scope>
    <source>
        <strain evidence="2">Marx 270</strain>
    </source>
</reference>
<dbReference type="Proteomes" id="UP000054217">
    <property type="component" value="Unassembled WGS sequence"/>
</dbReference>
<evidence type="ECO:0000313" key="1">
    <source>
        <dbReference type="EMBL" id="KIN98676.1"/>
    </source>
</evidence>
<sequence length="170" mass="18889">MESIYLAGIIPVPQEPLYDQLNHVLHLLVNNLVQSWSPGLCLAHMAVNTFGCLVQCAVIPLVCNLLATCKTAGFSGLGTSGGKFCLFCLQDGTDIRNTNISSSQCHTWQEHLTIAMMWRDAESEGAHNKIYTQFGICCSELLQLPYWNPIQFTVVNCMHNFFAGDLQHHC</sequence>
<name>A0A0C3JM98_PISTI</name>
<proteinExistence type="predicted"/>
<dbReference type="AlphaFoldDB" id="A0A0C3JM98"/>
<organism evidence="1 2">
    <name type="scientific">Pisolithus tinctorius Marx 270</name>
    <dbReference type="NCBI Taxonomy" id="870435"/>
    <lineage>
        <taxon>Eukaryota</taxon>
        <taxon>Fungi</taxon>
        <taxon>Dikarya</taxon>
        <taxon>Basidiomycota</taxon>
        <taxon>Agaricomycotina</taxon>
        <taxon>Agaricomycetes</taxon>
        <taxon>Agaricomycetidae</taxon>
        <taxon>Boletales</taxon>
        <taxon>Sclerodermatineae</taxon>
        <taxon>Pisolithaceae</taxon>
        <taxon>Pisolithus</taxon>
    </lineage>
</organism>
<dbReference type="InParanoid" id="A0A0C3JM98"/>
<accession>A0A0C3JM98</accession>
<keyword evidence="2" id="KW-1185">Reference proteome</keyword>